<name>A0A5J4Q352_9ZZZZ</name>
<gene>
    <name evidence="1" type="ORF">EZS27_034047</name>
</gene>
<comment type="caution">
    <text evidence="1">The sequence shown here is derived from an EMBL/GenBank/DDBJ whole genome shotgun (WGS) entry which is preliminary data.</text>
</comment>
<reference evidence="1" key="1">
    <citation type="submission" date="2019-03" db="EMBL/GenBank/DDBJ databases">
        <title>Single cell metagenomics reveals metabolic interactions within the superorganism composed of flagellate Streblomastix strix and complex community of Bacteroidetes bacteria on its surface.</title>
        <authorList>
            <person name="Treitli S.C."/>
            <person name="Kolisko M."/>
            <person name="Husnik F."/>
            <person name="Keeling P."/>
            <person name="Hampl V."/>
        </authorList>
    </citation>
    <scope>NUCLEOTIDE SEQUENCE</scope>
    <source>
        <strain evidence="1">STM</strain>
    </source>
</reference>
<protein>
    <submittedName>
        <fullName evidence="1">Uncharacterized protein</fullName>
    </submittedName>
</protein>
<sequence>MVFTISTVDFSGEPRRRDTGEAFTYNQKTIGE</sequence>
<evidence type="ECO:0000313" key="1">
    <source>
        <dbReference type="EMBL" id="KAA6315499.1"/>
    </source>
</evidence>
<dbReference type="AlphaFoldDB" id="A0A5J4Q352"/>
<proteinExistence type="predicted"/>
<dbReference type="EMBL" id="SNRY01005230">
    <property type="protein sequence ID" value="KAA6315499.1"/>
    <property type="molecule type" value="Genomic_DNA"/>
</dbReference>
<accession>A0A5J4Q352</accession>
<organism evidence="1">
    <name type="scientific">termite gut metagenome</name>
    <dbReference type="NCBI Taxonomy" id="433724"/>
    <lineage>
        <taxon>unclassified sequences</taxon>
        <taxon>metagenomes</taxon>
        <taxon>organismal metagenomes</taxon>
    </lineage>
</organism>